<comment type="subunit">
    <text evidence="6">Homodimer.</text>
</comment>
<keyword evidence="2 6" id="KW-0547">Nucleotide-binding</keyword>
<name>A0A1G2PLH8_TERXR</name>
<protein>
    <recommendedName>
        <fullName evidence="6">Lysine--tRNA ligase</fullName>
        <ecNumber evidence="6">6.1.1.6</ecNumber>
    </recommendedName>
    <alternativeName>
        <fullName evidence="6">Lysyl-tRNA synthetase</fullName>
        <shortName evidence="6">LysRS</shortName>
    </alternativeName>
</protein>
<dbReference type="PRINTS" id="PR00982">
    <property type="entry name" value="TRNASYNTHLYS"/>
</dbReference>
<dbReference type="InterPro" id="IPR002313">
    <property type="entry name" value="Lys-tRNA-ligase_II"/>
</dbReference>
<dbReference type="CDD" id="cd04322">
    <property type="entry name" value="LysRS_N"/>
    <property type="match status" value="1"/>
</dbReference>
<dbReference type="GO" id="GO:0000287">
    <property type="term" value="F:magnesium ion binding"/>
    <property type="evidence" value="ECO:0007669"/>
    <property type="project" value="UniProtKB-UniRule"/>
</dbReference>
<dbReference type="STRING" id="1802363.A2682_00735"/>
<keyword evidence="6 7" id="KW-0479">Metal-binding</keyword>
<dbReference type="InterPro" id="IPR045864">
    <property type="entry name" value="aa-tRNA-synth_II/BPL/LPL"/>
</dbReference>
<comment type="similarity">
    <text evidence="6">Belongs to the class-II aminoacyl-tRNA synthetase family.</text>
</comment>
<keyword evidence="3 6" id="KW-0067">ATP-binding</keyword>
<dbReference type="Gene3D" id="3.30.930.10">
    <property type="entry name" value="Bira Bifunctional Protein, Domain 2"/>
    <property type="match status" value="1"/>
</dbReference>
<dbReference type="InterPro" id="IPR044136">
    <property type="entry name" value="Lys-tRNA-ligase_II_N"/>
</dbReference>
<dbReference type="Gene3D" id="2.40.50.140">
    <property type="entry name" value="Nucleic acid-binding proteins"/>
    <property type="match status" value="1"/>
</dbReference>
<dbReference type="AlphaFoldDB" id="A0A1G2PLH8"/>
<dbReference type="GO" id="GO:0005829">
    <property type="term" value="C:cytosol"/>
    <property type="evidence" value="ECO:0007669"/>
    <property type="project" value="TreeGrafter"/>
</dbReference>
<dbReference type="GO" id="GO:0004824">
    <property type="term" value="F:lysine-tRNA ligase activity"/>
    <property type="evidence" value="ECO:0007669"/>
    <property type="project" value="UniProtKB-UniRule"/>
</dbReference>
<dbReference type="GO" id="GO:0000049">
    <property type="term" value="F:tRNA binding"/>
    <property type="evidence" value="ECO:0007669"/>
    <property type="project" value="TreeGrafter"/>
</dbReference>
<dbReference type="Pfam" id="PF00152">
    <property type="entry name" value="tRNA-synt_2"/>
    <property type="match status" value="1"/>
</dbReference>
<evidence type="ECO:0000256" key="1">
    <source>
        <dbReference type="ARBA" id="ARBA00022598"/>
    </source>
</evidence>
<dbReference type="PANTHER" id="PTHR42918:SF6">
    <property type="entry name" value="ELONGATION FACTOR P--(R)-BETA-LYSINE LIGASE"/>
    <property type="match status" value="1"/>
</dbReference>
<comment type="cofactor">
    <cofactor evidence="6 7">
        <name>Mg(2+)</name>
        <dbReference type="ChEBI" id="CHEBI:18420"/>
    </cofactor>
    <text evidence="6 7">Binds 3 Mg(2+) ions per subunit.</text>
</comment>
<comment type="caution">
    <text evidence="9">The sequence shown here is derived from an EMBL/GenBank/DDBJ whole genome shotgun (WGS) entry which is preliminary data.</text>
</comment>
<dbReference type="NCBIfam" id="NF001756">
    <property type="entry name" value="PRK00484.1"/>
    <property type="match status" value="1"/>
</dbReference>
<dbReference type="InterPro" id="IPR012340">
    <property type="entry name" value="NA-bd_OB-fold"/>
</dbReference>
<comment type="catalytic activity">
    <reaction evidence="5 6 7">
        <text>tRNA(Lys) + L-lysine + ATP = L-lysyl-tRNA(Lys) + AMP + diphosphate</text>
        <dbReference type="Rhea" id="RHEA:20792"/>
        <dbReference type="Rhea" id="RHEA-COMP:9696"/>
        <dbReference type="Rhea" id="RHEA-COMP:9697"/>
        <dbReference type="ChEBI" id="CHEBI:30616"/>
        <dbReference type="ChEBI" id="CHEBI:32551"/>
        <dbReference type="ChEBI" id="CHEBI:33019"/>
        <dbReference type="ChEBI" id="CHEBI:78442"/>
        <dbReference type="ChEBI" id="CHEBI:78529"/>
        <dbReference type="ChEBI" id="CHEBI:456215"/>
        <dbReference type="EC" id="6.1.1.6"/>
    </reaction>
</comment>
<keyword evidence="6" id="KW-0648">Protein biosynthesis</keyword>
<dbReference type="InterPro" id="IPR004365">
    <property type="entry name" value="NA-bd_OB_tRNA"/>
</dbReference>
<dbReference type="Proteomes" id="UP000178690">
    <property type="component" value="Unassembled WGS sequence"/>
</dbReference>
<dbReference type="SUPFAM" id="SSF55681">
    <property type="entry name" value="Class II aaRS and biotin synthetases"/>
    <property type="match status" value="1"/>
</dbReference>
<gene>
    <name evidence="6" type="primary">lysS</name>
    <name evidence="9" type="ORF">A2682_00735</name>
</gene>
<dbReference type="InterPro" id="IPR018149">
    <property type="entry name" value="Lys-tRNA-synth_II_C"/>
</dbReference>
<keyword evidence="4 6" id="KW-0030">Aminoacyl-tRNA synthetase</keyword>
<dbReference type="InterPro" id="IPR006195">
    <property type="entry name" value="aa-tRNA-synth_II"/>
</dbReference>
<keyword evidence="1 6" id="KW-0436">Ligase</keyword>
<keyword evidence="6" id="KW-0963">Cytoplasm</keyword>
<feature type="binding site" evidence="6">
    <location>
        <position position="402"/>
    </location>
    <ligand>
        <name>Mg(2+)</name>
        <dbReference type="ChEBI" id="CHEBI:18420"/>
        <label>2</label>
    </ligand>
</feature>
<dbReference type="InterPro" id="IPR004364">
    <property type="entry name" value="Aa-tRNA-synt_II"/>
</dbReference>
<feature type="domain" description="Aminoacyl-transfer RNA synthetases class-II family profile" evidence="8">
    <location>
        <begin position="166"/>
        <end position="483"/>
    </location>
</feature>
<dbReference type="HAMAP" id="MF_00252">
    <property type="entry name" value="Lys_tRNA_synth_class2"/>
    <property type="match status" value="1"/>
</dbReference>
<dbReference type="Pfam" id="PF01336">
    <property type="entry name" value="tRNA_anti-codon"/>
    <property type="match status" value="1"/>
</dbReference>
<reference evidence="9 10" key="1">
    <citation type="journal article" date="2016" name="Nat. Commun.">
        <title>Thousands of microbial genomes shed light on interconnected biogeochemical processes in an aquifer system.</title>
        <authorList>
            <person name="Anantharaman K."/>
            <person name="Brown C.T."/>
            <person name="Hug L.A."/>
            <person name="Sharon I."/>
            <person name="Castelle C.J."/>
            <person name="Probst A.J."/>
            <person name="Thomas B.C."/>
            <person name="Singh A."/>
            <person name="Wilkins M.J."/>
            <person name="Karaoz U."/>
            <person name="Brodie E.L."/>
            <person name="Williams K.H."/>
            <person name="Hubbard S.S."/>
            <person name="Banfield J.F."/>
        </authorList>
    </citation>
    <scope>NUCLEOTIDE SEQUENCE [LARGE SCALE GENOMIC DNA]</scope>
    <source>
        <strain evidence="10">RIFCSPHIGHO2_01_FULL_58_15</strain>
    </source>
</reference>
<evidence type="ECO:0000256" key="3">
    <source>
        <dbReference type="ARBA" id="ARBA00022840"/>
    </source>
</evidence>
<dbReference type="GO" id="GO:0005524">
    <property type="term" value="F:ATP binding"/>
    <property type="evidence" value="ECO:0007669"/>
    <property type="project" value="UniProtKB-UniRule"/>
</dbReference>
<comment type="caution">
    <text evidence="6">Lacks conserved residue(s) required for the propagation of feature annotation.</text>
</comment>
<dbReference type="PANTHER" id="PTHR42918">
    <property type="entry name" value="LYSYL-TRNA SYNTHETASE"/>
    <property type="match status" value="1"/>
</dbReference>
<proteinExistence type="inferred from homology"/>
<feature type="binding site" evidence="6">
    <location>
        <position position="402"/>
    </location>
    <ligand>
        <name>Mg(2+)</name>
        <dbReference type="ChEBI" id="CHEBI:18420"/>
        <label>1</label>
    </ligand>
</feature>
<dbReference type="EMBL" id="MHST01000012">
    <property type="protein sequence ID" value="OHA49180.1"/>
    <property type="molecule type" value="Genomic_DNA"/>
</dbReference>
<evidence type="ECO:0000313" key="10">
    <source>
        <dbReference type="Proteomes" id="UP000178690"/>
    </source>
</evidence>
<evidence type="ECO:0000259" key="8">
    <source>
        <dbReference type="PROSITE" id="PS50862"/>
    </source>
</evidence>
<dbReference type="EC" id="6.1.1.6" evidence="6"/>
<evidence type="ECO:0000256" key="2">
    <source>
        <dbReference type="ARBA" id="ARBA00022741"/>
    </source>
</evidence>
<dbReference type="NCBIfam" id="TIGR00499">
    <property type="entry name" value="lysS_bact"/>
    <property type="match status" value="1"/>
</dbReference>
<accession>A0A1G2PLH8</accession>
<dbReference type="GO" id="GO:0006430">
    <property type="term" value="P:lysyl-tRNA aminoacylation"/>
    <property type="evidence" value="ECO:0007669"/>
    <property type="project" value="UniProtKB-UniRule"/>
</dbReference>
<keyword evidence="6 7" id="KW-0460">Magnesium</keyword>
<evidence type="ECO:0000256" key="7">
    <source>
        <dbReference type="RuleBase" id="RU000336"/>
    </source>
</evidence>
<dbReference type="PROSITE" id="PS50862">
    <property type="entry name" value="AA_TRNA_LIGASE_II"/>
    <property type="match status" value="1"/>
</dbReference>
<organism evidence="9 10">
    <name type="scientific">Terrybacteria sp. (strain RIFCSPHIGHO2_01_FULL_58_15)</name>
    <dbReference type="NCBI Taxonomy" id="1802363"/>
    <lineage>
        <taxon>Bacteria</taxon>
        <taxon>Candidatus Terryibacteriota</taxon>
    </lineage>
</organism>
<evidence type="ECO:0000313" key="9">
    <source>
        <dbReference type="EMBL" id="OHA49180.1"/>
    </source>
</evidence>
<evidence type="ECO:0000256" key="6">
    <source>
        <dbReference type="HAMAP-Rule" id="MF_00252"/>
    </source>
</evidence>
<dbReference type="SUPFAM" id="SSF50249">
    <property type="entry name" value="Nucleic acid-binding proteins"/>
    <property type="match status" value="1"/>
</dbReference>
<evidence type="ECO:0000256" key="5">
    <source>
        <dbReference type="ARBA" id="ARBA00048573"/>
    </source>
</evidence>
<comment type="subcellular location">
    <subcellularLocation>
        <location evidence="6">Cytoplasm</location>
    </subcellularLocation>
</comment>
<evidence type="ECO:0000256" key="4">
    <source>
        <dbReference type="ARBA" id="ARBA00023146"/>
    </source>
</evidence>
<sequence length="485" mass="55301">MADIQTVRAVRLRKARALRELGVNLYPEHTPKRLAAAEIQKHFSAFSRSRQITIAGRITGLRVHGGAAFLDCTDASGKLQVLFSRKALGKAFTRVPALDLGDFLAVRGKLIRTRRGEATLEARGFTVLAKALRPIPAHWYGLRDVEERFRRREIDLLLNPEVRQRFRVRSEILRTLRRILEDESFLEVETPILQAVPGGAHAEPFRTMLRALKLPLYLRTAPELYLKRLLVGGFEKVYELGRSFRNEGMDHTHNPEFTELEFYWAYQDLKGLMAFSERMIRRTVRETMRTSHISFRGAQISFSRKFRRLEFSSLFQNSFRVDPITASDSTLVSIARRNGVPTGPSVTRAILIDHLFKKTVAPTLLQPAFVLHHPLSLSPLAKAVGQNSQLARRFQIFAGGMEVANAYAELNDPREQRKRFVEEAKHRRSGNREAQRTDEDFLTALEYGMPPAAGFGLGVDRFVMLLTDAPSLREVLLFPTMRPKK</sequence>